<dbReference type="Gene3D" id="2.40.50.40">
    <property type="match status" value="1"/>
</dbReference>
<feature type="compositionally biased region" description="Basic residues" evidence="1">
    <location>
        <begin position="161"/>
        <end position="171"/>
    </location>
</feature>
<dbReference type="WBParaSite" id="Gr19_v10_g9630.t1">
    <property type="protein sequence ID" value="Gr19_v10_g9630.t1"/>
    <property type="gene ID" value="Gr19_v10_g9630"/>
</dbReference>
<dbReference type="CDD" id="cd00024">
    <property type="entry name" value="CD_CSD"/>
    <property type="match status" value="1"/>
</dbReference>
<feature type="compositionally biased region" description="Low complexity" evidence="1">
    <location>
        <begin position="47"/>
        <end position="68"/>
    </location>
</feature>
<feature type="region of interest" description="Disordered" evidence="1">
    <location>
        <begin position="120"/>
        <end position="171"/>
    </location>
</feature>
<feature type="region of interest" description="Disordered" evidence="1">
    <location>
        <begin position="1"/>
        <end position="68"/>
    </location>
</feature>
<dbReference type="InterPro" id="IPR000953">
    <property type="entry name" value="Chromo/chromo_shadow_dom"/>
</dbReference>
<evidence type="ECO:0000256" key="1">
    <source>
        <dbReference type="SAM" id="MobiDB-lite"/>
    </source>
</evidence>
<dbReference type="AlphaFoldDB" id="A0A914ICQ6"/>
<accession>A0A914ICQ6</accession>
<sequence>MSGRPNQLNKWQPRRSNRIEAQKNTANGKDTTPPTHRHSSLPPQPPNAFAASSPPPQSITAAAAAVAADTPSNTITAAAAAAAAAASATDTHCTPQSPSAVAPTPSITASLIRGEEEMPVDEAGNGDKQQQQQQDGSLLQPEQQPQASHDRTRKAAAVTAKAKRRQAKNWNKKRRIPIAVSASAKYVPKSVQLNPRTQSYEVESILASFERNGRKAYYVNWLGYRGAQSWTLSEDTDATEFIANFCNKSSVEGCLDAFLGNEISESLAAELRNNPKYLEVCQLFGIGDHLHITEFNVTFCPNTAIALQKKAIDALPKFIRDCMTP</sequence>
<feature type="domain" description="Chromo" evidence="2">
    <location>
        <begin position="200"/>
        <end position="245"/>
    </location>
</feature>
<dbReference type="SUPFAM" id="SSF54160">
    <property type="entry name" value="Chromo domain-like"/>
    <property type="match status" value="1"/>
</dbReference>
<organism evidence="3 4">
    <name type="scientific">Globodera rostochiensis</name>
    <name type="common">Golden nematode worm</name>
    <name type="synonym">Heterodera rostochiensis</name>
    <dbReference type="NCBI Taxonomy" id="31243"/>
    <lineage>
        <taxon>Eukaryota</taxon>
        <taxon>Metazoa</taxon>
        <taxon>Ecdysozoa</taxon>
        <taxon>Nematoda</taxon>
        <taxon>Chromadorea</taxon>
        <taxon>Rhabditida</taxon>
        <taxon>Tylenchina</taxon>
        <taxon>Tylenchomorpha</taxon>
        <taxon>Tylenchoidea</taxon>
        <taxon>Heteroderidae</taxon>
        <taxon>Heteroderinae</taxon>
        <taxon>Globodera</taxon>
    </lineage>
</organism>
<dbReference type="Proteomes" id="UP000887572">
    <property type="component" value="Unplaced"/>
</dbReference>
<evidence type="ECO:0000313" key="4">
    <source>
        <dbReference type="WBParaSite" id="Gr19_v10_g9630.t1"/>
    </source>
</evidence>
<evidence type="ECO:0000313" key="3">
    <source>
        <dbReference type="Proteomes" id="UP000887572"/>
    </source>
</evidence>
<evidence type="ECO:0000259" key="2">
    <source>
        <dbReference type="PROSITE" id="PS50013"/>
    </source>
</evidence>
<name>A0A914ICQ6_GLORO</name>
<dbReference type="PROSITE" id="PS50013">
    <property type="entry name" value="CHROMO_2"/>
    <property type="match status" value="1"/>
</dbReference>
<reference evidence="4" key="1">
    <citation type="submission" date="2022-11" db="UniProtKB">
        <authorList>
            <consortium name="WormBaseParasite"/>
        </authorList>
    </citation>
    <scope>IDENTIFICATION</scope>
</reference>
<protein>
    <submittedName>
        <fullName evidence="4">Chromo domain-containing protein</fullName>
    </submittedName>
</protein>
<feature type="compositionally biased region" description="Polar residues" evidence="1">
    <location>
        <begin position="22"/>
        <end position="34"/>
    </location>
</feature>
<feature type="compositionally biased region" description="Polar residues" evidence="1">
    <location>
        <begin position="1"/>
        <end position="10"/>
    </location>
</feature>
<keyword evidence="3" id="KW-1185">Reference proteome</keyword>
<feature type="compositionally biased region" description="Low complexity" evidence="1">
    <location>
        <begin position="129"/>
        <end position="144"/>
    </location>
</feature>
<proteinExistence type="predicted"/>
<dbReference type="InterPro" id="IPR016197">
    <property type="entry name" value="Chromo-like_dom_sf"/>
</dbReference>